<dbReference type="Proteomes" id="UP001060085">
    <property type="component" value="Linkage Group LG01"/>
</dbReference>
<protein>
    <submittedName>
        <fullName evidence="1">Uncharacterized protein</fullName>
    </submittedName>
</protein>
<proteinExistence type="predicted"/>
<evidence type="ECO:0000313" key="2">
    <source>
        <dbReference type="Proteomes" id="UP001060085"/>
    </source>
</evidence>
<gene>
    <name evidence="1" type="ORF">M9H77_03089</name>
</gene>
<keyword evidence="2" id="KW-1185">Reference proteome</keyword>
<accession>A0ACC0CAA5</accession>
<evidence type="ECO:0000313" key="1">
    <source>
        <dbReference type="EMBL" id="KAI5681861.1"/>
    </source>
</evidence>
<sequence>MRQFSSLGKRAPNHLPRTGGLNQRNSHSGTNPIGANATVAPGAEHVLAYGGRSFSPTAETIPPVVPPISSGPVFSLFHLGPTPLPTLDPFENRGKYSPPDPPLEANKSTQKLESIQKSDLY</sequence>
<comment type="caution">
    <text evidence="1">The sequence shown here is derived from an EMBL/GenBank/DDBJ whole genome shotgun (WGS) entry which is preliminary data.</text>
</comment>
<reference evidence="2" key="1">
    <citation type="journal article" date="2023" name="Nat. Plants">
        <title>Single-cell RNA sequencing provides a high-resolution roadmap for understanding the multicellular compartmentation of specialized metabolism.</title>
        <authorList>
            <person name="Sun S."/>
            <person name="Shen X."/>
            <person name="Li Y."/>
            <person name="Li Y."/>
            <person name="Wang S."/>
            <person name="Li R."/>
            <person name="Zhang H."/>
            <person name="Shen G."/>
            <person name="Guo B."/>
            <person name="Wei J."/>
            <person name="Xu J."/>
            <person name="St-Pierre B."/>
            <person name="Chen S."/>
            <person name="Sun C."/>
        </authorList>
    </citation>
    <scope>NUCLEOTIDE SEQUENCE [LARGE SCALE GENOMIC DNA]</scope>
</reference>
<name>A0ACC0CAA5_CATRO</name>
<organism evidence="1 2">
    <name type="scientific">Catharanthus roseus</name>
    <name type="common">Madagascar periwinkle</name>
    <name type="synonym">Vinca rosea</name>
    <dbReference type="NCBI Taxonomy" id="4058"/>
    <lineage>
        <taxon>Eukaryota</taxon>
        <taxon>Viridiplantae</taxon>
        <taxon>Streptophyta</taxon>
        <taxon>Embryophyta</taxon>
        <taxon>Tracheophyta</taxon>
        <taxon>Spermatophyta</taxon>
        <taxon>Magnoliopsida</taxon>
        <taxon>eudicotyledons</taxon>
        <taxon>Gunneridae</taxon>
        <taxon>Pentapetalae</taxon>
        <taxon>asterids</taxon>
        <taxon>lamiids</taxon>
        <taxon>Gentianales</taxon>
        <taxon>Apocynaceae</taxon>
        <taxon>Rauvolfioideae</taxon>
        <taxon>Vinceae</taxon>
        <taxon>Catharanthinae</taxon>
        <taxon>Catharanthus</taxon>
    </lineage>
</organism>
<dbReference type="EMBL" id="CM044701">
    <property type="protein sequence ID" value="KAI5681861.1"/>
    <property type="molecule type" value="Genomic_DNA"/>
</dbReference>